<accession>A0A5B8U4F6</accession>
<protein>
    <submittedName>
        <fullName evidence="5">Helix-turn-helix transcriptional regulator</fullName>
    </submittedName>
</protein>
<organism evidence="5 6">
    <name type="scientific">Baekduia soli</name>
    <dbReference type="NCBI Taxonomy" id="496014"/>
    <lineage>
        <taxon>Bacteria</taxon>
        <taxon>Bacillati</taxon>
        <taxon>Actinomycetota</taxon>
        <taxon>Thermoleophilia</taxon>
        <taxon>Solirubrobacterales</taxon>
        <taxon>Baekduiaceae</taxon>
        <taxon>Baekduia</taxon>
    </lineage>
</organism>
<keyword evidence="1" id="KW-0805">Transcription regulation</keyword>
<dbReference type="PRINTS" id="PR00038">
    <property type="entry name" value="HTHLUXR"/>
</dbReference>
<keyword evidence="2" id="KW-0238">DNA-binding</keyword>
<dbReference type="SMART" id="SM00421">
    <property type="entry name" value="HTH_LUXR"/>
    <property type="match status" value="1"/>
</dbReference>
<name>A0A5B8U4F6_9ACTN</name>
<evidence type="ECO:0000259" key="4">
    <source>
        <dbReference type="PROSITE" id="PS50043"/>
    </source>
</evidence>
<dbReference type="CDD" id="cd06170">
    <property type="entry name" value="LuxR_C_like"/>
    <property type="match status" value="1"/>
</dbReference>
<dbReference type="Proteomes" id="UP000321805">
    <property type="component" value="Chromosome"/>
</dbReference>
<dbReference type="PANTHER" id="PTHR44688">
    <property type="entry name" value="DNA-BINDING TRANSCRIPTIONAL ACTIVATOR DEVR_DOSR"/>
    <property type="match status" value="1"/>
</dbReference>
<dbReference type="SUPFAM" id="SSF55781">
    <property type="entry name" value="GAF domain-like"/>
    <property type="match status" value="1"/>
</dbReference>
<evidence type="ECO:0000313" key="6">
    <source>
        <dbReference type="Proteomes" id="UP000321805"/>
    </source>
</evidence>
<evidence type="ECO:0000256" key="1">
    <source>
        <dbReference type="ARBA" id="ARBA00023015"/>
    </source>
</evidence>
<dbReference type="KEGG" id="bsol:FSW04_09400"/>
<evidence type="ECO:0000256" key="3">
    <source>
        <dbReference type="ARBA" id="ARBA00023163"/>
    </source>
</evidence>
<dbReference type="RefSeq" id="WP_146918594.1">
    <property type="nucleotide sequence ID" value="NZ_CP042430.1"/>
</dbReference>
<dbReference type="InterPro" id="IPR016032">
    <property type="entry name" value="Sig_transdc_resp-reg_C-effctor"/>
</dbReference>
<proteinExistence type="predicted"/>
<evidence type="ECO:0000313" key="5">
    <source>
        <dbReference type="EMBL" id="QEC47765.1"/>
    </source>
</evidence>
<dbReference type="EMBL" id="CP042430">
    <property type="protein sequence ID" value="QEC47765.1"/>
    <property type="molecule type" value="Genomic_DNA"/>
</dbReference>
<dbReference type="PROSITE" id="PS50043">
    <property type="entry name" value="HTH_LUXR_2"/>
    <property type="match status" value="1"/>
</dbReference>
<dbReference type="InterPro" id="IPR036388">
    <property type="entry name" value="WH-like_DNA-bd_sf"/>
</dbReference>
<gene>
    <name evidence="5" type="ORF">FSW04_09400</name>
</gene>
<keyword evidence="6" id="KW-1185">Reference proteome</keyword>
<dbReference type="AlphaFoldDB" id="A0A5B8U4F6"/>
<sequence>MRWTVERLIEEIDLLGARGLPREEFFAELSPRLRNVIDNDASCWHTLDPSTRLLTADAPKELIERGVFAPEATPAAGELIVRSEYMVDDVNTFAGLAARRVPVGILDHVTRGDPRRSARYRDLLLPAGIPHELRAAFVIRGRAWGAVHIARRASSGAFQQRDADALAALTGAIARGIRASLRFDAARRVTGAEAPGMVVLGPGDEVELITPPARDLLASLHPREPRCTGETIPTPVLALASFVRSAPDGGQGGGNVVTVPGGDGWVTLHASRPGPHHDGRVAVVLEPARGARSATVRLEAFGATARERDVATLLARGLSRAEIAEALVLSPHTVEDHVKSLYDKVGVGSRQELVARVFLDEYLPEVVRQTPLTSRGRFDRG</sequence>
<dbReference type="OrthoDB" id="9815744at2"/>
<dbReference type="Gene3D" id="1.10.10.10">
    <property type="entry name" value="Winged helix-like DNA-binding domain superfamily/Winged helix DNA-binding domain"/>
    <property type="match status" value="1"/>
</dbReference>
<keyword evidence="3" id="KW-0804">Transcription</keyword>
<dbReference type="PANTHER" id="PTHR44688:SF16">
    <property type="entry name" value="DNA-BINDING TRANSCRIPTIONAL ACTIVATOR DEVR_DOSR"/>
    <property type="match status" value="1"/>
</dbReference>
<dbReference type="GO" id="GO:0003677">
    <property type="term" value="F:DNA binding"/>
    <property type="evidence" value="ECO:0007669"/>
    <property type="project" value="UniProtKB-KW"/>
</dbReference>
<dbReference type="Pfam" id="PF00196">
    <property type="entry name" value="GerE"/>
    <property type="match status" value="1"/>
</dbReference>
<dbReference type="InterPro" id="IPR000792">
    <property type="entry name" value="Tscrpt_reg_LuxR_C"/>
</dbReference>
<dbReference type="GO" id="GO:0006355">
    <property type="term" value="P:regulation of DNA-templated transcription"/>
    <property type="evidence" value="ECO:0007669"/>
    <property type="project" value="InterPro"/>
</dbReference>
<feature type="domain" description="HTH luxR-type" evidence="4">
    <location>
        <begin position="291"/>
        <end position="361"/>
    </location>
</feature>
<dbReference type="SUPFAM" id="SSF46894">
    <property type="entry name" value="C-terminal effector domain of the bipartite response regulators"/>
    <property type="match status" value="1"/>
</dbReference>
<reference evidence="5 6" key="1">
    <citation type="journal article" date="2018" name="J. Microbiol.">
        <title>Baekduia soli gen. nov., sp. nov., a novel bacterium isolated from the soil of Baekdu Mountain and proposal of a novel family name, Baekduiaceae fam. nov.</title>
        <authorList>
            <person name="An D.S."/>
            <person name="Siddiqi M.Z."/>
            <person name="Kim K.H."/>
            <person name="Yu H.S."/>
            <person name="Im W.T."/>
        </authorList>
    </citation>
    <scope>NUCLEOTIDE SEQUENCE [LARGE SCALE GENOMIC DNA]</scope>
    <source>
        <strain evidence="5 6">BR7-21</strain>
    </source>
</reference>
<evidence type="ECO:0000256" key="2">
    <source>
        <dbReference type="ARBA" id="ARBA00023125"/>
    </source>
</evidence>